<dbReference type="Proteomes" id="UP000033607">
    <property type="component" value="Unassembled WGS sequence"/>
</dbReference>
<dbReference type="RefSeq" id="WP_046276872.1">
    <property type="nucleotide sequence ID" value="NZ_LATL02000028.1"/>
</dbReference>
<feature type="compositionally biased region" description="Acidic residues" evidence="1">
    <location>
        <begin position="146"/>
        <end position="158"/>
    </location>
</feature>
<dbReference type="OrthoDB" id="452859at2"/>
<feature type="region of interest" description="Disordered" evidence="1">
    <location>
        <begin position="440"/>
        <end position="467"/>
    </location>
</feature>
<dbReference type="AlphaFoldDB" id="A0A0F5YL73"/>
<evidence type="ECO:0000313" key="3">
    <source>
        <dbReference type="Proteomes" id="UP000033607"/>
    </source>
</evidence>
<protein>
    <submittedName>
        <fullName evidence="2">Uncharacterized protein</fullName>
    </submittedName>
</protein>
<dbReference type="EMBL" id="LATL02000028">
    <property type="protein sequence ID" value="KKD39649.1"/>
    <property type="molecule type" value="Genomic_DNA"/>
</dbReference>
<reference evidence="2 3" key="1">
    <citation type="submission" date="2015-06" db="EMBL/GenBank/DDBJ databases">
        <title>Draft genome assembly of filamentous brackish cyanobacterium Limnoraphis robusta strain CS-951.</title>
        <authorList>
            <person name="Willis A."/>
            <person name="Parks M."/>
            <person name="Burford M.A."/>
        </authorList>
    </citation>
    <scope>NUCLEOTIDE SEQUENCE [LARGE SCALE GENOMIC DNA]</scope>
    <source>
        <strain evidence="2 3">CS-951</strain>
    </source>
</reference>
<sequence>MGVAGLWREMQMKNWEFLLQREGDTTWLPLETPDVEILEGRYRVVARSGYPNAKISVRITHHALEETPPVRRVQTRTTNTSAEGLLIVIPYTRLKPGIWDLSCDPQLQPTLVSKSSDNSVKLRVLSNDSEPLEQLPRIDESLSSDSEFETPDLSESSEEMTQTTSSDKPLVEVIDQRNTTSETQPPSPQQELTATPQTELSSDDSEQAEALDVSPVSIVDIESLNGDDQPAVTPQSPSHSGIVEVQLTLEKESYVAKLGQALLISGRVEDAESFEPSNSQPLEQSIDQPCLHVYLRDPHNSNILLHVQQPIPLSIIPIPFSCLVYLPFECKTRLILGEIMISSNGVPVTSHLFTIATQVEHLLDAIGTDVSPEEQIEIITDESDPVEATTRLHLIDPNALPEPEPISEPYSRRPTVPVIQANPQTNQPLTTASSLELPSFGHFRSENANPPVEVTTSSKKTTSASSELADAEILTPTEEPLMATSAFEDDSDSNEESQFVQVSPVDPAFQSLNLENRFWSRLNALAQDRDLSQWMKQAKPTPMPETSFMQTRAESPETAVASPSVQADPLFVPLEDDLESQEIVVDDEAVDASPLSYSRERTLRLVDSHPTQASTSETSATLSEDEPIAPPILEIINPEIIAGRTVKVRVRMNENLPRIYVKIWVYDRQSRTIVDGPRWLTEFSPNGFNQIETTVNLEIAYGSLEVQFEAIAVEMQTQRESHKVIVERSVIPPAAPTLPLEEK</sequence>
<accession>A0A0F5YL73</accession>
<evidence type="ECO:0000313" key="2">
    <source>
        <dbReference type="EMBL" id="KKD39649.1"/>
    </source>
</evidence>
<feature type="compositionally biased region" description="Polar residues" evidence="1">
    <location>
        <begin position="176"/>
        <end position="200"/>
    </location>
</feature>
<proteinExistence type="predicted"/>
<feature type="compositionally biased region" description="Low complexity" evidence="1">
    <location>
        <begin position="455"/>
        <end position="466"/>
    </location>
</feature>
<gene>
    <name evidence="2" type="ORF">WN50_02230</name>
</gene>
<feature type="region of interest" description="Disordered" evidence="1">
    <location>
        <begin position="124"/>
        <end position="210"/>
    </location>
</feature>
<evidence type="ECO:0000256" key="1">
    <source>
        <dbReference type="SAM" id="MobiDB-lite"/>
    </source>
</evidence>
<name>A0A0F5YL73_9CYAN</name>
<comment type="caution">
    <text evidence="2">The sequence shown here is derived from an EMBL/GenBank/DDBJ whole genome shotgun (WGS) entry which is preliminary data.</text>
</comment>
<organism evidence="2 3">
    <name type="scientific">Limnoraphis robusta CS-951</name>
    <dbReference type="NCBI Taxonomy" id="1637645"/>
    <lineage>
        <taxon>Bacteria</taxon>
        <taxon>Bacillati</taxon>
        <taxon>Cyanobacteriota</taxon>
        <taxon>Cyanophyceae</taxon>
        <taxon>Oscillatoriophycideae</taxon>
        <taxon>Oscillatoriales</taxon>
        <taxon>Sirenicapillariaceae</taxon>
        <taxon>Limnoraphis</taxon>
    </lineage>
</organism>
<dbReference type="PATRIC" id="fig|1637645.4.peg.522"/>